<keyword evidence="3" id="KW-1185">Reference proteome</keyword>
<dbReference type="AlphaFoldDB" id="A0A2T5BBL8"/>
<dbReference type="Gene3D" id="3.40.190.150">
    <property type="entry name" value="Bordetella uptake gene, domain 1"/>
    <property type="match status" value="1"/>
</dbReference>
<dbReference type="Gene3D" id="3.40.190.10">
    <property type="entry name" value="Periplasmic binding protein-like II"/>
    <property type="match status" value="1"/>
</dbReference>
<protein>
    <submittedName>
        <fullName evidence="2">Putative tricarboxylic transport membrane protein</fullName>
    </submittedName>
</protein>
<dbReference type="PANTHER" id="PTHR42928:SF3">
    <property type="entry name" value="UPF0065 PROTEIN YFLP"/>
    <property type="match status" value="1"/>
</dbReference>
<dbReference type="EMBL" id="PZZZ01000003">
    <property type="protein sequence ID" value="PTM96372.1"/>
    <property type="molecule type" value="Genomic_DNA"/>
</dbReference>
<dbReference type="SUPFAM" id="SSF53850">
    <property type="entry name" value="Periplasmic binding protein-like II"/>
    <property type="match status" value="1"/>
</dbReference>
<dbReference type="PIRSF" id="PIRSF017082">
    <property type="entry name" value="YflP"/>
    <property type="match status" value="1"/>
</dbReference>
<reference evidence="2 3" key="1">
    <citation type="submission" date="2018-04" db="EMBL/GenBank/DDBJ databases">
        <title>Genomic Encyclopedia of Type Strains, Phase IV (KMG-IV): sequencing the most valuable type-strain genomes for metagenomic binning, comparative biology and taxonomic classification.</title>
        <authorList>
            <person name="Goeker M."/>
        </authorList>
    </citation>
    <scope>NUCLEOTIDE SEQUENCE [LARGE SCALE GENOMIC DNA]</scope>
    <source>
        <strain evidence="2 3">DSM 7138</strain>
    </source>
</reference>
<dbReference type="CDD" id="cd07012">
    <property type="entry name" value="PBP2_Bug_TTT"/>
    <property type="match status" value="1"/>
</dbReference>
<gene>
    <name evidence="2" type="ORF">C7449_103390</name>
</gene>
<evidence type="ECO:0000313" key="2">
    <source>
        <dbReference type="EMBL" id="PTM96372.1"/>
    </source>
</evidence>
<evidence type="ECO:0000256" key="1">
    <source>
        <dbReference type="ARBA" id="ARBA00006987"/>
    </source>
</evidence>
<dbReference type="Pfam" id="PF03401">
    <property type="entry name" value="TctC"/>
    <property type="match status" value="1"/>
</dbReference>
<organism evidence="2 3">
    <name type="scientific">Mycoplana dimorpha</name>
    <dbReference type="NCBI Taxonomy" id="28320"/>
    <lineage>
        <taxon>Bacteria</taxon>
        <taxon>Pseudomonadati</taxon>
        <taxon>Pseudomonadota</taxon>
        <taxon>Alphaproteobacteria</taxon>
        <taxon>Hyphomicrobiales</taxon>
        <taxon>Rhizobiaceae</taxon>
        <taxon>Mycoplana</taxon>
    </lineage>
</organism>
<dbReference type="InterPro" id="IPR042100">
    <property type="entry name" value="Bug_dom1"/>
</dbReference>
<comment type="similarity">
    <text evidence="1">Belongs to the UPF0065 (bug) family.</text>
</comment>
<dbReference type="InterPro" id="IPR005064">
    <property type="entry name" value="BUG"/>
</dbReference>
<dbReference type="Proteomes" id="UP000241247">
    <property type="component" value="Unassembled WGS sequence"/>
</dbReference>
<sequence length="361" mass="37124">MEAGDKDREETVESAQGALGLRAKAILPSLNVQRRAAEEAAPDGGPALKQFFLASILAGAMALPALAADYKIIAPANPGGGWDQTARTIQTVMQAEGISSNVQVVNVPGAGGTIGLAQFASQDKGNPGSLIVGGYVMVGAILTNKSPVTLKDVTPIARLTGEYEAIVVPASSPFQTFGDLVEALKKDPGAVSWAGGSAGGTDHIAVGLIAKAAGVDPKKINYIAYSGGGEALAAILGAQVSAGISGYGEFESQVKAGTLRLLAVSSEERLEGIDAPTIKESGLDVVVQNWRMIAAAPGLSDEQKAAVNADIEKLVKSASWQEQLKTKGWQDTYLAGNAFDEQLAQDVSATEGILKEIGLVE</sequence>
<evidence type="ECO:0000313" key="3">
    <source>
        <dbReference type="Proteomes" id="UP000241247"/>
    </source>
</evidence>
<accession>A0A2T5BBL8</accession>
<comment type="caution">
    <text evidence="2">The sequence shown here is derived from an EMBL/GenBank/DDBJ whole genome shotgun (WGS) entry which is preliminary data.</text>
</comment>
<proteinExistence type="inferred from homology"/>
<dbReference type="PANTHER" id="PTHR42928">
    <property type="entry name" value="TRICARBOXYLATE-BINDING PROTEIN"/>
    <property type="match status" value="1"/>
</dbReference>
<name>A0A2T5BBL8_MYCDI</name>